<evidence type="ECO:0000256" key="5">
    <source>
        <dbReference type="ARBA" id="ARBA00023002"/>
    </source>
</evidence>
<evidence type="ECO:0000256" key="14">
    <source>
        <dbReference type="SAM" id="MobiDB-lite"/>
    </source>
</evidence>
<evidence type="ECO:0000256" key="12">
    <source>
        <dbReference type="PIRSR" id="PIRSR000445-4"/>
    </source>
</evidence>
<keyword evidence="19" id="KW-1185">Reference proteome</keyword>
<dbReference type="UniPathway" id="UPA00251">
    <property type="reaction ID" value="UER00316"/>
</dbReference>
<evidence type="ECO:0000256" key="7">
    <source>
        <dbReference type="ARBA" id="ARBA00047464"/>
    </source>
</evidence>
<dbReference type="InterPro" id="IPR000343">
    <property type="entry name" value="4pyrrol_synth_GluRdtase"/>
</dbReference>
<evidence type="ECO:0000313" key="18">
    <source>
        <dbReference type="EMBL" id="AWK86214.1"/>
    </source>
</evidence>
<protein>
    <recommendedName>
        <fullName evidence="3 8">Glutamyl-tRNA reductase</fullName>
        <shortName evidence="8">GluTR</shortName>
        <ecNumber evidence="3 8">1.2.1.70</ecNumber>
    </recommendedName>
</protein>
<dbReference type="GO" id="GO:0008883">
    <property type="term" value="F:glutamyl-tRNA reductase activity"/>
    <property type="evidence" value="ECO:0007669"/>
    <property type="project" value="UniProtKB-UniRule"/>
</dbReference>
<evidence type="ECO:0000256" key="1">
    <source>
        <dbReference type="ARBA" id="ARBA00005059"/>
    </source>
</evidence>
<dbReference type="RefSeq" id="WP_109326066.1">
    <property type="nucleotide sequence ID" value="NZ_CP029353.1"/>
</dbReference>
<evidence type="ECO:0000259" key="15">
    <source>
        <dbReference type="Pfam" id="PF00745"/>
    </source>
</evidence>
<dbReference type="Pfam" id="PF00745">
    <property type="entry name" value="GlutR_dimer"/>
    <property type="match status" value="1"/>
</dbReference>
<dbReference type="Gene3D" id="3.30.460.30">
    <property type="entry name" value="Glutamyl-tRNA reductase, N-terminal domain"/>
    <property type="match status" value="1"/>
</dbReference>
<evidence type="ECO:0000256" key="10">
    <source>
        <dbReference type="PIRSR" id="PIRSR000445-2"/>
    </source>
</evidence>
<dbReference type="InterPro" id="IPR015895">
    <property type="entry name" value="4pyrrol_synth_GluRdtase_N"/>
</dbReference>
<sequence length="457" mass="48186">MTTSYLVIGANHRTCSGTVRDLLSTEEVEVPALLERLRAAGLTQAVWLSTCDRIEVLAVHDRPQEAALAVASVMAERAGLPTEDLADQLYTHAGVDAVRHLFAVACSLDSQIVGEPHILGQVKAAHRIAAAAGLSGPALEAVLQAAYAAAKRVRSETPIAEGATSLAAAAVQVARDLHGDLKRCGALLIGLGDMGALVLDGMREAGLARLTVASPVDRRAEAAARRLDGHFAPWAELDAALAGADIVVTAAGLGRYILSVPMMEAALKRRRRRPVFVVDAAVPADVDPAVSGLDGAFVYDLGDLERVALQGRVGREAATQAAWAIVDDAVHGFVRERAERAAVPAVAALRARFEAERLRVLAEHANLDAAAATRLLVNRLLHGPSEALRALAADRDGAGLAERASAERLLFRLFRLDMAAEADPGAPGSDRMDEAGPGSPRADLDEDERREPGREVQ</sequence>
<dbReference type="SUPFAM" id="SSF51735">
    <property type="entry name" value="NAD(P)-binding Rossmann-fold domains"/>
    <property type="match status" value="1"/>
</dbReference>
<dbReference type="InterPro" id="IPR036453">
    <property type="entry name" value="GluRdtase_dimer_dom_sf"/>
</dbReference>
<feature type="binding site" evidence="8 10">
    <location>
        <position position="121"/>
    </location>
    <ligand>
        <name>substrate</name>
    </ligand>
</feature>
<dbReference type="OrthoDB" id="110209at2"/>
<dbReference type="SUPFAM" id="SSF69742">
    <property type="entry name" value="Glutamyl tRNA-reductase catalytic, N-terminal domain"/>
    <property type="match status" value="1"/>
</dbReference>
<evidence type="ECO:0000256" key="13">
    <source>
        <dbReference type="RuleBase" id="RU000584"/>
    </source>
</evidence>
<dbReference type="NCBIfam" id="TIGR01035">
    <property type="entry name" value="hemA"/>
    <property type="match status" value="1"/>
</dbReference>
<evidence type="ECO:0000313" key="19">
    <source>
        <dbReference type="Proteomes" id="UP000245629"/>
    </source>
</evidence>
<dbReference type="PANTHER" id="PTHR43013:SF1">
    <property type="entry name" value="GLUTAMYL-TRNA REDUCTASE"/>
    <property type="match status" value="1"/>
</dbReference>
<dbReference type="InterPro" id="IPR015896">
    <property type="entry name" value="4pyrrol_synth_GluRdtase_dimer"/>
</dbReference>
<comment type="similarity">
    <text evidence="2 8 13">Belongs to the glutamyl-tRNA reductase family.</text>
</comment>
<feature type="binding site" evidence="8 10">
    <location>
        <position position="110"/>
    </location>
    <ligand>
        <name>substrate</name>
    </ligand>
</feature>
<dbReference type="Pfam" id="PF01488">
    <property type="entry name" value="Shikimate_DH"/>
    <property type="match status" value="1"/>
</dbReference>
<feature type="binding site" evidence="8 11">
    <location>
        <begin position="190"/>
        <end position="195"/>
    </location>
    <ligand>
        <name>NADP(+)</name>
        <dbReference type="ChEBI" id="CHEBI:58349"/>
    </ligand>
</feature>
<dbReference type="Proteomes" id="UP000245629">
    <property type="component" value="Chromosome 2"/>
</dbReference>
<evidence type="ECO:0000256" key="4">
    <source>
        <dbReference type="ARBA" id="ARBA00022857"/>
    </source>
</evidence>
<evidence type="ECO:0000256" key="6">
    <source>
        <dbReference type="ARBA" id="ARBA00023244"/>
    </source>
</evidence>
<comment type="miscellaneous">
    <text evidence="8">During catalysis, the active site Cys acts as a nucleophile attacking the alpha-carbonyl group of tRNA-bound glutamate with the formation of a thioester intermediate between enzyme and glutamate, and the concomitant release of tRNA(Glu). The thioester intermediate is finally reduced by direct hydride transfer from NADPH, to form the product GSA.</text>
</comment>
<dbReference type="InterPro" id="IPR036291">
    <property type="entry name" value="NAD(P)-bd_dom_sf"/>
</dbReference>
<dbReference type="InterPro" id="IPR006151">
    <property type="entry name" value="Shikm_DH/Glu-tRNA_Rdtase"/>
</dbReference>
<keyword evidence="5 8" id="KW-0560">Oxidoreductase</keyword>
<feature type="compositionally biased region" description="Basic and acidic residues" evidence="14">
    <location>
        <begin position="447"/>
        <end position="457"/>
    </location>
</feature>
<evidence type="ECO:0000256" key="2">
    <source>
        <dbReference type="ARBA" id="ARBA00005916"/>
    </source>
</evidence>
<comment type="function">
    <text evidence="8">Catalyzes the NADPH-dependent reduction of glutamyl-tRNA(Glu) to glutamate 1-semialdehyde (GSA).</text>
</comment>
<organism evidence="18 19">
    <name type="scientific">Azospirillum thermophilum</name>
    <dbReference type="NCBI Taxonomy" id="2202148"/>
    <lineage>
        <taxon>Bacteria</taxon>
        <taxon>Pseudomonadati</taxon>
        <taxon>Pseudomonadota</taxon>
        <taxon>Alphaproteobacteria</taxon>
        <taxon>Rhodospirillales</taxon>
        <taxon>Azospirillaceae</taxon>
        <taxon>Azospirillum</taxon>
    </lineage>
</organism>
<dbReference type="InterPro" id="IPR036343">
    <property type="entry name" value="GluRdtase_N_sf"/>
</dbReference>
<dbReference type="SUPFAM" id="SSF69075">
    <property type="entry name" value="Glutamyl tRNA-reductase dimerization domain"/>
    <property type="match status" value="1"/>
</dbReference>
<feature type="binding site" evidence="8 10">
    <location>
        <begin position="50"/>
        <end position="53"/>
    </location>
    <ligand>
        <name>substrate</name>
    </ligand>
</feature>
<feature type="active site" description="Nucleophile" evidence="8 9">
    <location>
        <position position="51"/>
    </location>
</feature>
<comment type="pathway">
    <text evidence="1 8 13">Porphyrin-containing compound metabolism; protoporphyrin-IX biosynthesis; 5-aminolevulinate from L-glutamyl-tRNA(Glu): step 1/2.</text>
</comment>
<keyword evidence="6 8" id="KW-0627">Porphyrin biosynthesis</keyword>
<accession>A0A2S2CNW1</accession>
<dbReference type="Gene3D" id="3.40.50.720">
    <property type="entry name" value="NAD(P)-binding Rossmann-like Domain"/>
    <property type="match status" value="1"/>
</dbReference>
<comment type="caution">
    <text evidence="8">Lacks conserved residue(s) required for the propagation of feature annotation.</text>
</comment>
<evidence type="ECO:0000256" key="3">
    <source>
        <dbReference type="ARBA" id="ARBA00012970"/>
    </source>
</evidence>
<evidence type="ECO:0000256" key="11">
    <source>
        <dbReference type="PIRSR" id="PIRSR000445-3"/>
    </source>
</evidence>
<feature type="site" description="Important for activity" evidence="8 12">
    <location>
        <position position="100"/>
    </location>
</feature>
<proteinExistence type="inferred from homology"/>
<feature type="domain" description="Tetrapyrrole biosynthesis glutamyl-tRNA reductase dimerisation" evidence="15">
    <location>
        <begin position="322"/>
        <end position="406"/>
    </location>
</feature>
<feature type="domain" description="Glutamyl-tRNA reductase N-terminal" evidence="17">
    <location>
        <begin position="8"/>
        <end position="157"/>
    </location>
</feature>
<dbReference type="EMBL" id="CP029353">
    <property type="protein sequence ID" value="AWK86214.1"/>
    <property type="molecule type" value="Genomic_DNA"/>
</dbReference>
<feature type="domain" description="Quinate/shikimate 5-dehydrogenase/glutamyl-tRNA reductase" evidence="16">
    <location>
        <begin position="173"/>
        <end position="307"/>
    </location>
</feature>
<name>A0A2S2CNW1_9PROT</name>
<evidence type="ECO:0000256" key="9">
    <source>
        <dbReference type="PIRSR" id="PIRSR000445-1"/>
    </source>
</evidence>
<comment type="subunit">
    <text evidence="8">Homodimer.</text>
</comment>
<dbReference type="Pfam" id="PF05201">
    <property type="entry name" value="GlutR_N"/>
    <property type="match status" value="1"/>
</dbReference>
<evidence type="ECO:0000256" key="8">
    <source>
        <dbReference type="HAMAP-Rule" id="MF_00087"/>
    </source>
</evidence>
<evidence type="ECO:0000259" key="17">
    <source>
        <dbReference type="Pfam" id="PF05201"/>
    </source>
</evidence>
<gene>
    <name evidence="8" type="primary">hemA</name>
    <name evidence="18" type="ORF">DEW08_08085</name>
</gene>
<dbReference type="AlphaFoldDB" id="A0A2S2CNW1"/>
<dbReference type="FunFam" id="3.30.460.30:FF:000001">
    <property type="entry name" value="Glutamyl-tRNA reductase"/>
    <property type="match status" value="1"/>
</dbReference>
<dbReference type="GO" id="GO:0019353">
    <property type="term" value="P:protoporphyrinogen IX biosynthetic process from glutamate"/>
    <property type="evidence" value="ECO:0007669"/>
    <property type="project" value="TreeGrafter"/>
</dbReference>
<comment type="catalytic activity">
    <reaction evidence="7 8 13">
        <text>(S)-4-amino-5-oxopentanoate + tRNA(Glu) + NADP(+) = L-glutamyl-tRNA(Glu) + NADPH + H(+)</text>
        <dbReference type="Rhea" id="RHEA:12344"/>
        <dbReference type="Rhea" id="RHEA-COMP:9663"/>
        <dbReference type="Rhea" id="RHEA-COMP:9680"/>
        <dbReference type="ChEBI" id="CHEBI:15378"/>
        <dbReference type="ChEBI" id="CHEBI:57501"/>
        <dbReference type="ChEBI" id="CHEBI:57783"/>
        <dbReference type="ChEBI" id="CHEBI:58349"/>
        <dbReference type="ChEBI" id="CHEBI:78442"/>
        <dbReference type="ChEBI" id="CHEBI:78520"/>
        <dbReference type="EC" id="1.2.1.70"/>
    </reaction>
</comment>
<dbReference type="EC" id="1.2.1.70" evidence="3 8"/>
<feature type="binding site" evidence="10">
    <location>
        <begin position="115"/>
        <end position="117"/>
    </location>
    <ligand>
        <name>substrate</name>
    </ligand>
</feature>
<dbReference type="PANTHER" id="PTHR43013">
    <property type="entry name" value="GLUTAMYL-TRNA REDUCTASE"/>
    <property type="match status" value="1"/>
</dbReference>
<dbReference type="PIRSF" id="PIRSF000445">
    <property type="entry name" value="4pyrrol_synth_GluRdtase"/>
    <property type="match status" value="1"/>
</dbReference>
<keyword evidence="4 8" id="KW-0521">NADP</keyword>
<dbReference type="HAMAP" id="MF_00087">
    <property type="entry name" value="Glu_tRNA_reductase"/>
    <property type="match status" value="1"/>
</dbReference>
<feature type="region of interest" description="Disordered" evidence="14">
    <location>
        <begin position="422"/>
        <end position="457"/>
    </location>
</feature>
<reference evidence="19" key="1">
    <citation type="submission" date="2018-05" db="EMBL/GenBank/DDBJ databases">
        <title>Azospirillum thermophila sp. nov., a novel isolated from hot spring.</title>
        <authorList>
            <person name="Zhao Z."/>
        </authorList>
    </citation>
    <scope>NUCLEOTIDE SEQUENCE [LARGE SCALE GENOMIC DNA]</scope>
    <source>
        <strain evidence="19">CFH 70021</strain>
    </source>
</reference>
<evidence type="ECO:0000259" key="16">
    <source>
        <dbReference type="Pfam" id="PF01488"/>
    </source>
</evidence>
<dbReference type="GO" id="GO:0050661">
    <property type="term" value="F:NADP binding"/>
    <property type="evidence" value="ECO:0007669"/>
    <property type="project" value="InterPro"/>
</dbReference>
<dbReference type="KEGG" id="azz:DEW08_08085"/>
<comment type="domain">
    <text evidence="8">Possesses an unusual extended V-shaped dimeric structure with each monomer consisting of three distinct domains arranged along a curved 'spinal' alpha-helix. The N-terminal catalytic domain specifically recognizes the glutamate moiety of the substrate. The second domain is the NADPH-binding domain, and the third C-terminal domain is responsible for dimerization.</text>
</comment>